<keyword evidence="2" id="KW-1185">Reference proteome</keyword>
<protein>
    <submittedName>
        <fullName evidence="1">Uncharacterized protein</fullName>
    </submittedName>
</protein>
<dbReference type="STRING" id="1192034.CAP_7506"/>
<dbReference type="EMBL" id="ASRX01000067">
    <property type="protein sequence ID" value="EYF02027.1"/>
    <property type="molecule type" value="Genomic_DNA"/>
</dbReference>
<dbReference type="AlphaFoldDB" id="A0A017SZ43"/>
<dbReference type="OrthoDB" id="5511398at2"/>
<name>A0A017SZ43_9BACT</name>
<sequence length="189" mass="19699">MGRKLPLPLFNLGRGLTFTASPRAPQPGKKPSADEVRARLGGRAATGPGAGELVTLTTSTGSELPGVVLFVAGDDLDVWVETALPRPPTAALLAPASNAGVVHRVTRAAVVPLHVPASKQLTTVAADARIFAALGEGQRIHYQTDAGLREGTLVEKCRYGALVASDDGVLIAVGFRRVWPANAEQHSEN</sequence>
<evidence type="ECO:0000313" key="2">
    <source>
        <dbReference type="Proteomes" id="UP000019678"/>
    </source>
</evidence>
<dbReference type="RefSeq" id="WP_044248192.1">
    <property type="nucleotide sequence ID" value="NZ_ASRX01000067.1"/>
</dbReference>
<gene>
    <name evidence="1" type="ORF">CAP_7506</name>
</gene>
<organism evidence="1 2">
    <name type="scientific">Chondromyces apiculatus DSM 436</name>
    <dbReference type="NCBI Taxonomy" id="1192034"/>
    <lineage>
        <taxon>Bacteria</taxon>
        <taxon>Pseudomonadati</taxon>
        <taxon>Myxococcota</taxon>
        <taxon>Polyangia</taxon>
        <taxon>Polyangiales</taxon>
        <taxon>Polyangiaceae</taxon>
        <taxon>Chondromyces</taxon>
    </lineage>
</organism>
<comment type="caution">
    <text evidence="1">The sequence shown here is derived from an EMBL/GenBank/DDBJ whole genome shotgun (WGS) entry which is preliminary data.</text>
</comment>
<accession>A0A017SZ43</accession>
<dbReference type="Proteomes" id="UP000019678">
    <property type="component" value="Unassembled WGS sequence"/>
</dbReference>
<proteinExistence type="predicted"/>
<evidence type="ECO:0000313" key="1">
    <source>
        <dbReference type="EMBL" id="EYF02027.1"/>
    </source>
</evidence>
<reference evidence="1 2" key="1">
    <citation type="submission" date="2013-05" db="EMBL/GenBank/DDBJ databases">
        <title>Genome assembly of Chondromyces apiculatus DSM 436.</title>
        <authorList>
            <person name="Sharma G."/>
            <person name="Khatri I."/>
            <person name="Kaur C."/>
            <person name="Mayilraj S."/>
            <person name="Subramanian S."/>
        </authorList>
    </citation>
    <scope>NUCLEOTIDE SEQUENCE [LARGE SCALE GENOMIC DNA]</scope>
    <source>
        <strain evidence="1 2">DSM 436</strain>
    </source>
</reference>